<dbReference type="FunFam" id="3.80.10.10:FF:000095">
    <property type="entry name" value="LRR receptor-like serine/threonine-protein kinase GSO1"/>
    <property type="match status" value="2"/>
</dbReference>
<dbReference type="Pfam" id="PF13855">
    <property type="entry name" value="LRR_8"/>
    <property type="match status" value="2"/>
</dbReference>
<comment type="caution">
    <text evidence="14">The sequence shown here is derived from an EMBL/GenBank/DDBJ whole genome shotgun (WGS) entry which is preliminary data.</text>
</comment>
<accession>A0AAV5L7N0</accession>
<dbReference type="GO" id="GO:0005886">
    <property type="term" value="C:plasma membrane"/>
    <property type="evidence" value="ECO:0007669"/>
    <property type="project" value="UniProtKB-SubCell"/>
</dbReference>
<dbReference type="InterPro" id="IPR032675">
    <property type="entry name" value="LRR_dom_sf"/>
</dbReference>
<dbReference type="Pfam" id="PF08263">
    <property type="entry name" value="LRRNT_2"/>
    <property type="match status" value="1"/>
</dbReference>
<organism evidence="14 15">
    <name type="scientific">Rubroshorea leprosula</name>
    <dbReference type="NCBI Taxonomy" id="152421"/>
    <lineage>
        <taxon>Eukaryota</taxon>
        <taxon>Viridiplantae</taxon>
        <taxon>Streptophyta</taxon>
        <taxon>Embryophyta</taxon>
        <taxon>Tracheophyta</taxon>
        <taxon>Spermatophyta</taxon>
        <taxon>Magnoliopsida</taxon>
        <taxon>eudicotyledons</taxon>
        <taxon>Gunneridae</taxon>
        <taxon>Pentapetalae</taxon>
        <taxon>rosids</taxon>
        <taxon>malvids</taxon>
        <taxon>Malvales</taxon>
        <taxon>Dipterocarpaceae</taxon>
        <taxon>Rubroshorea</taxon>
    </lineage>
</organism>
<dbReference type="InterPro" id="IPR003591">
    <property type="entry name" value="Leu-rich_rpt_typical-subtyp"/>
</dbReference>
<dbReference type="InterPro" id="IPR001611">
    <property type="entry name" value="Leu-rich_rpt"/>
</dbReference>
<evidence type="ECO:0000256" key="9">
    <source>
        <dbReference type="ARBA" id="ARBA00023136"/>
    </source>
</evidence>
<keyword evidence="5" id="KW-0812">Transmembrane</keyword>
<dbReference type="EMBL" id="BPVZ01000099">
    <property type="protein sequence ID" value="GKV33200.1"/>
    <property type="molecule type" value="Genomic_DNA"/>
</dbReference>
<keyword evidence="9" id="KW-0472">Membrane</keyword>
<dbReference type="PANTHER" id="PTHR48061">
    <property type="entry name" value="LEUCINE-RICH REPEAT RECEPTOR PROTEIN KINASE EMS1-LIKE-RELATED"/>
    <property type="match status" value="1"/>
</dbReference>
<evidence type="ECO:0000256" key="4">
    <source>
        <dbReference type="ARBA" id="ARBA00022614"/>
    </source>
</evidence>
<dbReference type="InterPro" id="IPR046956">
    <property type="entry name" value="RLP23-like"/>
</dbReference>
<keyword evidence="8" id="KW-1133">Transmembrane helix</keyword>
<protein>
    <recommendedName>
        <fullName evidence="13">Leucine-rich repeat-containing N-terminal plant-type domain-containing protein</fullName>
    </recommendedName>
</protein>
<dbReference type="PROSITE" id="PS51450">
    <property type="entry name" value="LRR"/>
    <property type="match status" value="2"/>
</dbReference>
<evidence type="ECO:0000256" key="3">
    <source>
        <dbReference type="ARBA" id="ARBA00022475"/>
    </source>
</evidence>
<keyword evidence="10" id="KW-0675">Receptor</keyword>
<gene>
    <name evidence="14" type="ORF">SLEP1_g41736</name>
</gene>
<evidence type="ECO:0000256" key="5">
    <source>
        <dbReference type="ARBA" id="ARBA00022692"/>
    </source>
</evidence>
<sequence length="920" mass="103039">MGSLIWFSQILCLSFMLLQFRVQSSSPSQSSLDSSPHLCRPEERSALLDFKSTTNLVDNWFYTPRPIIQTWNESKDCCSWEGIACDKRNGHVIGLDLSSNCLEANLTTNSSLFRLEKLQSLNVSHNWFHYPNISFGFDRWKSLTYLNLSNSVCMDGSFLFDEIFLLPKLVSLDLSDNYLLFIDNIQFQMLVHNLTELRFLILDSVNMSLVVPSSLLNLTSSLEHLSLSDLHLDNINFQTLVHNLTELRFLILDYVNMSLVVPSSLLNLTSSLEHLSLQYCNLQGNFPNQVFQLPSLQLLNLSYNFDLGGNLPESNQSGTLEYLNLANTNFSGELPHSIGNLKFLKELNLYHCQFYGSIPRSLANLTEITQLDFSFNHLRRQIPDVFGKMHKLTDLSLDANNFGGEIPASIFNLTYLTFLSLSSNKLLGCVPSSLFSLPSLSYLGLGNNRLTRPIDHVEMPNLILQEVYLSNNKISGSIPSFFFDLVHLTTLHLSSNNLTGTITPDMLSKLVDLKDLDLSNNSLLSLSNNGTAVNYSFPNLLFLKLSSCNIHKFPSFLRKAEKLEVLDISKNKISGQIHKWEIEGMSLNTLNLSYNFLTGIDLFGFGNFEVVDLGSNLLEGSLPILSTTWDSMQQLLISGNNLTGEIPSSYCNFTYLEVLVLANNRLGGKIPECLGNLSALNILDLRMNKFHGRIPNFFGKSIGLKTLHLNGNRLEGILPRSLVNCSILEILDVGNNNLNDTFPHWLGVLSSLKVLILRSNRFHGAISNFMPAFYFPQLRIIDVAQNDFMGLLPSNYFKILKGMRDVVPADNVKSEYIDYYTGCLDNVCGYIYEDSVKVVMKGLLNVIDVIAASPLTCLKDHPGKGEKLTLSLSGTFSFSVWMELLAATTDTLGCILLLDTQVTSCGATVKVMQTACSWRC</sequence>
<dbReference type="Pfam" id="PF00560">
    <property type="entry name" value="LRR_1"/>
    <property type="match status" value="7"/>
</dbReference>
<keyword evidence="7" id="KW-0677">Repeat</keyword>
<keyword evidence="15" id="KW-1185">Reference proteome</keyword>
<dbReference type="PANTHER" id="PTHR48061:SF46">
    <property type="entry name" value="LEUCINE-RICH REPEAT-CONTAINING N-TERMINAL PLANT-TYPE DOMAIN-CONTAINING PROTEIN"/>
    <property type="match status" value="1"/>
</dbReference>
<evidence type="ECO:0000256" key="8">
    <source>
        <dbReference type="ARBA" id="ARBA00022989"/>
    </source>
</evidence>
<evidence type="ECO:0000313" key="14">
    <source>
        <dbReference type="EMBL" id="GKV33200.1"/>
    </source>
</evidence>
<keyword evidence="4" id="KW-0433">Leucine-rich repeat</keyword>
<comment type="similarity">
    <text evidence="2">Belongs to the RLP family.</text>
</comment>
<evidence type="ECO:0000259" key="13">
    <source>
        <dbReference type="Pfam" id="PF08263"/>
    </source>
</evidence>
<dbReference type="Gene3D" id="3.80.10.10">
    <property type="entry name" value="Ribonuclease Inhibitor"/>
    <property type="match status" value="6"/>
</dbReference>
<keyword evidence="11" id="KW-0325">Glycoprotein</keyword>
<evidence type="ECO:0000256" key="7">
    <source>
        <dbReference type="ARBA" id="ARBA00022737"/>
    </source>
</evidence>
<dbReference type="InterPro" id="IPR013210">
    <property type="entry name" value="LRR_N_plant-typ"/>
</dbReference>
<comment type="subcellular location">
    <subcellularLocation>
        <location evidence="1">Cell membrane</location>
        <topology evidence="1">Single-pass type I membrane protein</topology>
    </subcellularLocation>
</comment>
<evidence type="ECO:0000256" key="6">
    <source>
        <dbReference type="ARBA" id="ARBA00022729"/>
    </source>
</evidence>
<evidence type="ECO:0000256" key="12">
    <source>
        <dbReference type="SAM" id="SignalP"/>
    </source>
</evidence>
<reference evidence="14 15" key="1">
    <citation type="journal article" date="2021" name="Commun. Biol.">
        <title>The genome of Shorea leprosula (Dipterocarpaceae) highlights the ecological relevance of drought in aseasonal tropical rainforests.</title>
        <authorList>
            <person name="Ng K.K.S."/>
            <person name="Kobayashi M.J."/>
            <person name="Fawcett J.A."/>
            <person name="Hatakeyama M."/>
            <person name="Paape T."/>
            <person name="Ng C.H."/>
            <person name="Ang C.C."/>
            <person name="Tnah L.H."/>
            <person name="Lee C.T."/>
            <person name="Nishiyama T."/>
            <person name="Sese J."/>
            <person name="O'Brien M.J."/>
            <person name="Copetti D."/>
            <person name="Mohd Noor M.I."/>
            <person name="Ong R.C."/>
            <person name="Putra M."/>
            <person name="Sireger I.Z."/>
            <person name="Indrioko S."/>
            <person name="Kosugi Y."/>
            <person name="Izuno A."/>
            <person name="Isagi Y."/>
            <person name="Lee S.L."/>
            <person name="Shimizu K.K."/>
        </authorList>
    </citation>
    <scope>NUCLEOTIDE SEQUENCE [LARGE SCALE GENOMIC DNA]</scope>
    <source>
        <strain evidence="14">214</strain>
    </source>
</reference>
<dbReference type="SUPFAM" id="SSF52058">
    <property type="entry name" value="L domain-like"/>
    <property type="match status" value="3"/>
</dbReference>
<feature type="chain" id="PRO_5043853976" description="Leucine-rich repeat-containing N-terminal plant-type domain-containing protein" evidence="12">
    <location>
        <begin position="25"/>
        <end position="920"/>
    </location>
</feature>
<proteinExistence type="inferred from homology"/>
<evidence type="ECO:0000256" key="2">
    <source>
        <dbReference type="ARBA" id="ARBA00009592"/>
    </source>
</evidence>
<evidence type="ECO:0000256" key="1">
    <source>
        <dbReference type="ARBA" id="ARBA00004251"/>
    </source>
</evidence>
<dbReference type="SMART" id="SM00369">
    <property type="entry name" value="LRR_TYP"/>
    <property type="match status" value="8"/>
</dbReference>
<name>A0AAV5L7N0_9ROSI</name>
<dbReference type="AlphaFoldDB" id="A0AAV5L7N0"/>
<keyword evidence="6 12" id="KW-0732">Signal</keyword>
<evidence type="ECO:0000256" key="11">
    <source>
        <dbReference type="ARBA" id="ARBA00023180"/>
    </source>
</evidence>
<feature type="signal peptide" evidence="12">
    <location>
        <begin position="1"/>
        <end position="24"/>
    </location>
</feature>
<evidence type="ECO:0000256" key="10">
    <source>
        <dbReference type="ARBA" id="ARBA00023170"/>
    </source>
</evidence>
<feature type="domain" description="Leucine-rich repeat-containing N-terminal plant-type" evidence="13">
    <location>
        <begin position="41"/>
        <end position="86"/>
    </location>
</feature>
<dbReference type="Proteomes" id="UP001054252">
    <property type="component" value="Unassembled WGS sequence"/>
</dbReference>
<keyword evidence="3" id="KW-1003">Cell membrane</keyword>
<evidence type="ECO:0000313" key="15">
    <source>
        <dbReference type="Proteomes" id="UP001054252"/>
    </source>
</evidence>